<dbReference type="RefSeq" id="WP_345720792.1">
    <property type="nucleotide sequence ID" value="NZ_BAABRU010000003.1"/>
</dbReference>
<name>A0ABP9WVN9_9CHLR</name>
<protein>
    <recommendedName>
        <fullName evidence="3">DUF1877 family protein</fullName>
    </recommendedName>
</protein>
<gene>
    <name evidence="1" type="ORF">Hgul01_00938</name>
</gene>
<sequence length="196" mass="23385">MGIRQSFVRITAEELTELEQLEGNGAPSPEMLANEPADEDLYHAYWLKVDPLYRVRFQHDRWPSDDQDQQELYAFTLEKGYWELLGRLMKQLVREQVINQWPFTEDYPVHIGDLWPGYSHVYLIFHHELAPLLDMLQQFPYAQLKQRFDNEFVEYITMTDQEKLNVYEAIRDDLDSIRIMAQQAHAANESIIWYIS</sequence>
<comment type="caution">
    <text evidence="1">The sequence shown here is derived from an EMBL/GenBank/DDBJ whole genome shotgun (WGS) entry which is preliminary data.</text>
</comment>
<evidence type="ECO:0008006" key="3">
    <source>
        <dbReference type="Google" id="ProtNLM"/>
    </source>
</evidence>
<accession>A0ABP9WVN9</accession>
<reference evidence="1 2" key="1">
    <citation type="submission" date="2024-02" db="EMBL/GenBank/DDBJ databases">
        <title>Herpetosiphon gulosus NBRC 112829.</title>
        <authorList>
            <person name="Ichikawa N."/>
            <person name="Katano-Makiyama Y."/>
            <person name="Hidaka K."/>
        </authorList>
    </citation>
    <scope>NUCLEOTIDE SEQUENCE [LARGE SCALE GENOMIC DNA]</scope>
    <source>
        <strain evidence="1 2">NBRC 112829</strain>
    </source>
</reference>
<dbReference type="EMBL" id="BAABRU010000003">
    <property type="protein sequence ID" value="GAA5527154.1"/>
    <property type="molecule type" value="Genomic_DNA"/>
</dbReference>
<evidence type="ECO:0000313" key="2">
    <source>
        <dbReference type="Proteomes" id="UP001428290"/>
    </source>
</evidence>
<organism evidence="1 2">
    <name type="scientific">Herpetosiphon gulosus</name>
    <dbReference type="NCBI Taxonomy" id="1973496"/>
    <lineage>
        <taxon>Bacteria</taxon>
        <taxon>Bacillati</taxon>
        <taxon>Chloroflexota</taxon>
        <taxon>Chloroflexia</taxon>
        <taxon>Herpetosiphonales</taxon>
        <taxon>Herpetosiphonaceae</taxon>
        <taxon>Herpetosiphon</taxon>
    </lineage>
</organism>
<keyword evidence="2" id="KW-1185">Reference proteome</keyword>
<dbReference type="Proteomes" id="UP001428290">
    <property type="component" value="Unassembled WGS sequence"/>
</dbReference>
<proteinExistence type="predicted"/>
<evidence type="ECO:0000313" key="1">
    <source>
        <dbReference type="EMBL" id="GAA5527154.1"/>
    </source>
</evidence>